<dbReference type="EMBL" id="CBTK010000298">
    <property type="protein sequence ID" value="CDH47315.1"/>
    <property type="molecule type" value="Genomic_DNA"/>
</dbReference>
<dbReference type="InterPro" id="IPR052340">
    <property type="entry name" value="RNase_Y/CdgJ"/>
</dbReference>
<proteinExistence type="predicted"/>
<organism evidence="2 3">
    <name type="scientific">Candidatus Contendobacter odensis Run_B_J11</name>
    <dbReference type="NCBI Taxonomy" id="1400861"/>
    <lineage>
        <taxon>Bacteria</taxon>
        <taxon>Pseudomonadati</taxon>
        <taxon>Pseudomonadota</taxon>
        <taxon>Gammaproteobacteria</taxon>
        <taxon>Candidatus Competibacteraceae</taxon>
        <taxon>Candidatus Contendibacter</taxon>
    </lineage>
</organism>
<feature type="domain" description="HDOD" evidence="1">
    <location>
        <begin position="13"/>
        <end position="208"/>
    </location>
</feature>
<gene>
    <name evidence="2" type="ORF">BN874_80005</name>
</gene>
<dbReference type="PROSITE" id="PS51833">
    <property type="entry name" value="HDOD"/>
    <property type="match status" value="1"/>
</dbReference>
<dbReference type="OrthoDB" id="9770715at2"/>
<keyword evidence="3" id="KW-1185">Reference proteome</keyword>
<reference evidence="2 3" key="1">
    <citation type="journal article" date="2014" name="ISME J.">
        <title>Candidatus Competibacter-lineage genomes retrieved from metagenomes reveal functional metabolic diversity.</title>
        <authorList>
            <person name="McIlroy S.J."/>
            <person name="Albertsen M."/>
            <person name="Andresen E.K."/>
            <person name="Saunders A.M."/>
            <person name="Kristiansen R."/>
            <person name="Stokholm-Bjerregaard M."/>
            <person name="Nielsen K.L."/>
            <person name="Nielsen P.H."/>
        </authorList>
    </citation>
    <scope>NUCLEOTIDE SEQUENCE [LARGE SCALE GENOMIC DNA]</scope>
    <source>
        <strain evidence="2 3">Run_B_J11</strain>
    </source>
</reference>
<dbReference type="SUPFAM" id="SSF109604">
    <property type="entry name" value="HD-domain/PDEase-like"/>
    <property type="match status" value="1"/>
</dbReference>
<dbReference type="Proteomes" id="UP000019184">
    <property type="component" value="Unassembled WGS sequence"/>
</dbReference>
<dbReference type="Gene3D" id="1.10.3210.10">
    <property type="entry name" value="Hypothetical protein af1432"/>
    <property type="match status" value="1"/>
</dbReference>
<sequence>MTPESLVKITRTLFSLPDVVKRINELIDNPATQVSDLAEVILCDPALSARLLRLVNSAYYGRPHRVDSIPQAILLVGERGLRDLILATAAVTLFKGLPPEQVNMDLFWFRSIACGIAARLLARRKHLYEGERLFIAGLLHNIGRLIFYSQCPDLYREALGRVERGECEIAIAERQVFGFTYADLSAELLKAWRLPEPLRIAVAYHLKPAKAPNYPLEAKIIHVAARITCDLQIDAEFVATIEYSHEMLEEFSSLLSLPVATLVALPEEINRQGHEVFQIVRSGKAPIC</sequence>
<accession>A0A7U7J5H8</accession>
<evidence type="ECO:0000259" key="1">
    <source>
        <dbReference type="PROSITE" id="PS51833"/>
    </source>
</evidence>
<evidence type="ECO:0000313" key="3">
    <source>
        <dbReference type="Proteomes" id="UP000019184"/>
    </source>
</evidence>
<dbReference type="PANTHER" id="PTHR33525">
    <property type="match status" value="1"/>
</dbReference>
<dbReference type="AlphaFoldDB" id="A0A7U7J5H8"/>
<dbReference type="Pfam" id="PF08668">
    <property type="entry name" value="HDOD"/>
    <property type="match status" value="1"/>
</dbReference>
<dbReference type="PANTHER" id="PTHR33525:SF3">
    <property type="entry name" value="RIBONUCLEASE Y"/>
    <property type="match status" value="1"/>
</dbReference>
<comment type="caution">
    <text evidence="2">The sequence shown here is derived from an EMBL/GenBank/DDBJ whole genome shotgun (WGS) entry which is preliminary data.</text>
</comment>
<name>A0A7U7J5H8_9GAMM</name>
<evidence type="ECO:0000313" key="2">
    <source>
        <dbReference type="EMBL" id="CDH47315.1"/>
    </source>
</evidence>
<dbReference type="RefSeq" id="WP_034436189.1">
    <property type="nucleotide sequence ID" value="NZ_CBTK010000298.1"/>
</dbReference>
<dbReference type="InterPro" id="IPR013976">
    <property type="entry name" value="HDOD"/>
</dbReference>
<protein>
    <submittedName>
        <fullName evidence="2">Signal transduction protein</fullName>
    </submittedName>
</protein>